<evidence type="ECO:0000313" key="3">
    <source>
        <dbReference type="Proteomes" id="UP000472355"/>
    </source>
</evidence>
<organism evidence="2 3">
    <name type="scientific">Clostridium botulinum</name>
    <dbReference type="NCBI Taxonomy" id="1491"/>
    <lineage>
        <taxon>Bacteria</taxon>
        <taxon>Bacillati</taxon>
        <taxon>Bacillota</taxon>
        <taxon>Clostridia</taxon>
        <taxon>Eubacteriales</taxon>
        <taxon>Clostridiaceae</taxon>
        <taxon>Clostridium</taxon>
    </lineage>
</organism>
<reference evidence="2 3" key="1">
    <citation type="submission" date="2019-02" db="EMBL/GenBank/DDBJ databases">
        <title>Genome sequencing of Clostridium botulinum clinical isolates.</title>
        <authorList>
            <person name="Brunt J."/>
            <person name="Van Vliet A.H.M."/>
            <person name="Stringer S.C."/>
            <person name="Grant K.A."/>
            <person name="Carter A.C."/>
            <person name="Peck M.W."/>
        </authorList>
    </citation>
    <scope>NUCLEOTIDE SEQUENCE [LARGE SCALE GENOMIC DNA]</scope>
    <source>
        <strain evidence="2 3">H113700579</strain>
    </source>
</reference>
<proteinExistence type="predicted"/>
<comment type="caution">
    <text evidence="2">The sequence shown here is derived from an EMBL/GenBank/DDBJ whole genome shotgun (WGS) entry which is preliminary data.</text>
</comment>
<dbReference type="AlphaFoldDB" id="A0A6M0ST26"/>
<dbReference type="EMBL" id="SGKU01000065">
    <property type="protein sequence ID" value="NFA44208.1"/>
    <property type="molecule type" value="Genomic_DNA"/>
</dbReference>
<evidence type="ECO:0000256" key="1">
    <source>
        <dbReference type="SAM" id="MobiDB-lite"/>
    </source>
</evidence>
<accession>A0A6M0ST26</accession>
<evidence type="ECO:0000313" key="2">
    <source>
        <dbReference type="EMBL" id="NFA44208.1"/>
    </source>
</evidence>
<name>A0A6M0ST26_CLOBO</name>
<gene>
    <name evidence="2" type="ORF">EXM65_16955</name>
</gene>
<dbReference type="Proteomes" id="UP000472355">
    <property type="component" value="Unassembled WGS sequence"/>
</dbReference>
<sequence>MRKLYSRKGFDSNPNITTQSPHTGRHKKDAVDTTNDIIIGAKENRLRKTGRDPDIDKLDKNIVGDVDAITNALHEVRCKLLDGEIILNNKK</sequence>
<feature type="compositionally biased region" description="Polar residues" evidence="1">
    <location>
        <begin position="12"/>
        <end position="22"/>
    </location>
</feature>
<protein>
    <submittedName>
        <fullName evidence="2">Uncharacterized protein</fullName>
    </submittedName>
</protein>
<feature type="region of interest" description="Disordered" evidence="1">
    <location>
        <begin position="1"/>
        <end position="34"/>
    </location>
</feature>